<evidence type="ECO:0000259" key="1">
    <source>
        <dbReference type="Pfam" id="PF08241"/>
    </source>
</evidence>
<feature type="domain" description="Methyltransferase type 11" evidence="1">
    <location>
        <begin position="49"/>
        <end position="142"/>
    </location>
</feature>
<dbReference type="AlphaFoldDB" id="A0A6B1DXW7"/>
<organism evidence="2">
    <name type="scientific">Caldilineaceae bacterium SB0662_bin_9</name>
    <dbReference type="NCBI Taxonomy" id="2605258"/>
    <lineage>
        <taxon>Bacteria</taxon>
        <taxon>Bacillati</taxon>
        <taxon>Chloroflexota</taxon>
        <taxon>Caldilineae</taxon>
        <taxon>Caldilineales</taxon>
        <taxon>Caldilineaceae</taxon>
    </lineage>
</organism>
<keyword evidence="2" id="KW-0808">Transferase</keyword>
<protein>
    <submittedName>
        <fullName evidence="2">Methyltransferase domain-containing protein</fullName>
    </submittedName>
</protein>
<proteinExistence type="predicted"/>
<evidence type="ECO:0000313" key="2">
    <source>
        <dbReference type="EMBL" id="MYD91543.1"/>
    </source>
</evidence>
<dbReference type="Pfam" id="PF08241">
    <property type="entry name" value="Methyltransf_11"/>
    <property type="match status" value="1"/>
</dbReference>
<name>A0A6B1DXW7_9CHLR</name>
<dbReference type="PANTHER" id="PTHR43861">
    <property type="entry name" value="TRANS-ACONITATE 2-METHYLTRANSFERASE-RELATED"/>
    <property type="match status" value="1"/>
</dbReference>
<reference evidence="2" key="1">
    <citation type="submission" date="2019-09" db="EMBL/GenBank/DDBJ databases">
        <title>Characterisation of the sponge microbiome using genome-centric metagenomics.</title>
        <authorList>
            <person name="Engelberts J.P."/>
            <person name="Robbins S.J."/>
            <person name="De Goeij J.M."/>
            <person name="Aranda M."/>
            <person name="Bell S.C."/>
            <person name="Webster N.S."/>
        </authorList>
    </citation>
    <scope>NUCLEOTIDE SEQUENCE</scope>
    <source>
        <strain evidence="2">SB0662_bin_9</strain>
    </source>
</reference>
<dbReference type="GO" id="GO:0032259">
    <property type="term" value="P:methylation"/>
    <property type="evidence" value="ECO:0007669"/>
    <property type="project" value="UniProtKB-KW"/>
</dbReference>
<dbReference type="Gene3D" id="3.40.50.150">
    <property type="entry name" value="Vaccinia Virus protein VP39"/>
    <property type="match status" value="1"/>
</dbReference>
<dbReference type="SUPFAM" id="SSF53335">
    <property type="entry name" value="S-adenosyl-L-methionine-dependent methyltransferases"/>
    <property type="match status" value="1"/>
</dbReference>
<dbReference type="GO" id="GO:0008757">
    <property type="term" value="F:S-adenosylmethionine-dependent methyltransferase activity"/>
    <property type="evidence" value="ECO:0007669"/>
    <property type="project" value="InterPro"/>
</dbReference>
<comment type="caution">
    <text evidence="2">The sequence shown here is derived from an EMBL/GenBank/DDBJ whole genome shotgun (WGS) entry which is preliminary data.</text>
</comment>
<dbReference type="PANTHER" id="PTHR43861:SF1">
    <property type="entry name" value="TRANS-ACONITATE 2-METHYLTRANSFERASE"/>
    <property type="match status" value="1"/>
</dbReference>
<dbReference type="EMBL" id="VXPY01000100">
    <property type="protein sequence ID" value="MYD91543.1"/>
    <property type="molecule type" value="Genomic_DNA"/>
</dbReference>
<dbReference type="CDD" id="cd02440">
    <property type="entry name" value="AdoMet_MTases"/>
    <property type="match status" value="1"/>
</dbReference>
<accession>A0A6B1DXW7</accession>
<sequence length="257" mass="28545">MSRFLPESQYDKFADFYLEFVHRKDPAQNPIVEAVVAMLGDVTRSEVCDLACGEGFLSRLLTAKGARVTGIDLSAKLIEHARHLSNGLLIDYAVDDAQRLASLPSSLFDIVVCNMALMDIPGLKETYRAVNRILRDEGTFVFSVVHPCFETPFNAENPAFITDENGNFVAKRVARYGEEGKWFSDGDGMYGTLGSFHRKLSTYLNTLVGASFTIVEVVEPMLRPGEYGSITDQWASMVPRFLIVKSTKVGYSSGWES</sequence>
<gene>
    <name evidence="2" type="ORF">F4Y08_14620</name>
</gene>
<keyword evidence="2" id="KW-0489">Methyltransferase</keyword>
<dbReference type="InterPro" id="IPR029063">
    <property type="entry name" value="SAM-dependent_MTases_sf"/>
</dbReference>
<dbReference type="InterPro" id="IPR013216">
    <property type="entry name" value="Methyltransf_11"/>
</dbReference>